<feature type="chain" id="PRO_5004808293" evidence="7">
    <location>
        <begin position="27"/>
        <end position="394"/>
    </location>
</feature>
<accession>W1PIY7</accession>
<reference evidence="11" key="1">
    <citation type="journal article" date="2013" name="Science">
        <title>The Amborella genome and the evolution of flowering plants.</title>
        <authorList>
            <consortium name="Amborella Genome Project"/>
        </authorList>
    </citation>
    <scope>NUCLEOTIDE SEQUENCE [LARGE SCALE GENOMIC DNA]</scope>
</reference>
<dbReference type="InterPro" id="IPR026057">
    <property type="entry name" value="TBL_C"/>
</dbReference>
<dbReference type="GO" id="GO:0005794">
    <property type="term" value="C:Golgi apparatus"/>
    <property type="evidence" value="ECO:0000318"/>
    <property type="project" value="GO_Central"/>
</dbReference>
<evidence type="ECO:0000256" key="5">
    <source>
        <dbReference type="ARBA" id="ARBA00022989"/>
    </source>
</evidence>
<protein>
    <submittedName>
        <fullName evidence="10">Uncharacterized protein</fullName>
    </submittedName>
</protein>
<dbReference type="PANTHER" id="PTHR32285">
    <property type="entry name" value="PROTEIN TRICHOME BIREFRINGENCE-LIKE 9-RELATED"/>
    <property type="match status" value="1"/>
</dbReference>
<keyword evidence="4" id="KW-0735">Signal-anchor</keyword>
<evidence type="ECO:0000259" key="8">
    <source>
        <dbReference type="Pfam" id="PF13839"/>
    </source>
</evidence>
<feature type="signal peptide" evidence="7">
    <location>
        <begin position="1"/>
        <end position="26"/>
    </location>
</feature>
<keyword evidence="3" id="KW-0812">Transmembrane</keyword>
<sequence>MPELALSSFLFLLLLLFFLFFDPLSATHLPFSRDRRLGRSIHGHVSLLEENMVSEGSAELCNIFNGRWVFDESYPLYSSQSCPYISSRVNCKYNGRPDSDYQKWRWQPDTCNVPRFDGEKLLEGLRGKRLMIVGDSLDRSMWESLVCMLLSYSPDITKSIQLNYPFNVFRALEYNASVEFFWAPFLVDLDMELVLGQPKRVLKPYEIEGNAQAWRGVDILIFNSAHYWTHLGGLKSWDYIEYENGLYEDLDRMFIYQKGMETWASWIDSNLDPQKTRVFFRSISPIHTDPSQWDEPNGNRCVNETEPITQDAFLSPIPPQMTIIETVLKQMKFPVYFFNITRLSDYRKDAHPSVYTSGDGEMRYGSASPADCSHWCVSGVPDIWNELLAFLLLY</sequence>
<dbReference type="AlphaFoldDB" id="W1PIY7"/>
<comment type="subcellular location">
    <subcellularLocation>
        <location evidence="1">Membrane</location>
        <topology evidence="1">Single-pass membrane protein</topology>
    </subcellularLocation>
</comment>
<evidence type="ECO:0000256" key="3">
    <source>
        <dbReference type="ARBA" id="ARBA00022692"/>
    </source>
</evidence>
<evidence type="ECO:0000256" key="4">
    <source>
        <dbReference type="ARBA" id="ARBA00022968"/>
    </source>
</evidence>
<dbReference type="GO" id="GO:0016020">
    <property type="term" value="C:membrane"/>
    <property type="evidence" value="ECO:0007669"/>
    <property type="project" value="UniProtKB-SubCell"/>
</dbReference>
<keyword evidence="5" id="KW-1133">Transmembrane helix</keyword>
<proteinExistence type="inferred from homology"/>
<keyword evidence="7" id="KW-0732">Signal</keyword>
<evidence type="ECO:0000256" key="2">
    <source>
        <dbReference type="ARBA" id="ARBA00007727"/>
    </source>
</evidence>
<dbReference type="InterPro" id="IPR029962">
    <property type="entry name" value="TBL"/>
</dbReference>
<dbReference type="PANTHER" id="PTHR32285:SF155">
    <property type="entry name" value="PROTEIN TRICHOME BIREFRINGENCE-LIKE 36"/>
    <property type="match status" value="1"/>
</dbReference>
<evidence type="ECO:0000256" key="7">
    <source>
        <dbReference type="SAM" id="SignalP"/>
    </source>
</evidence>
<organism evidence="10 11">
    <name type="scientific">Amborella trichopoda</name>
    <dbReference type="NCBI Taxonomy" id="13333"/>
    <lineage>
        <taxon>Eukaryota</taxon>
        <taxon>Viridiplantae</taxon>
        <taxon>Streptophyta</taxon>
        <taxon>Embryophyta</taxon>
        <taxon>Tracheophyta</taxon>
        <taxon>Spermatophyta</taxon>
        <taxon>Magnoliopsida</taxon>
        <taxon>Amborellales</taxon>
        <taxon>Amborellaceae</taxon>
        <taxon>Amborella</taxon>
    </lineage>
</organism>
<evidence type="ECO:0000256" key="1">
    <source>
        <dbReference type="ARBA" id="ARBA00004167"/>
    </source>
</evidence>
<name>W1PIY7_AMBTC</name>
<dbReference type="Pfam" id="PF13839">
    <property type="entry name" value="PC-Esterase"/>
    <property type="match status" value="1"/>
</dbReference>
<comment type="similarity">
    <text evidence="2">Belongs to the PC-esterase family. TBL subfamily.</text>
</comment>
<dbReference type="GO" id="GO:0016413">
    <property type="term" value="F:O-acetyltransferase activity"/>
    <property type="evidence" value="ECO:0000318"/>
    <property type="project" value="GO_Central"/>
</dbReference>
<evidence type="ECO:0000313" key="11">
    <source>
        <dbReference type="Proteomes" id="UP000017836"/>
    </source>
</evidence>
<dbReference type="InterPro" id="IPR025846">
    <property type="entry name" value="TBL_N"/>
</dbReference>
<dbReference type="OMA" id="ITWANWI"/>
<dbReference type="HOGENOM" id="CLU_020953_3_0_1"/>
<dbReference type="OrthoDB" id="737117at2759"/>
<feature type="domain" description="Trichome birefringence-like N-terminal" evidence="9">
    <location>
        <begin position="61"/>
        <end position="112"/>
    </location>
</feature>
<evidence type="ECO:0000313" key="10">
    <source>
        <dbReference type="EMBL" id="ERN07968.1"/>
    </source>
</evidence>
<keyword evidence="11" id="KW-1185">Reference proteome</keyword>
<feature type="domain" description="Trichome birefringence-like C-terminal" evidence="8">
    <location>
        <begin position="113"/>
        <end position="389"/>
    </location>
</feature>
<dbReference type="Proteomes" id="UP000017836">
    <property type="component" value="Unassembled WGS sequence"/>
</dbReference>
<dbReference type="Gramene" id="ERN07968">
    <property type="protein sequence ID" value="ERN07968"/>
    <property type="gene ID" value="AMTR_s00012p00251740"/>
</dbReference>
<evidence type="ECO:0000256" key="6">
    <source>
        <dbReference type="ARBA" id="ARBA00023136"/>
    </source>
</evidence>
<gene>
    <name evidence="10" type="ORF">AMTR_s00012p00251740</name>
</gene>
<keyword evidence="6" id="KW-0472">Membrane</keyword>
<dbReference type="KEGG" id="atr:18436208"/>
<dbReference type="EMBL" id="KI393609">
    <property type="protein sequence ID" value="ERN07968.1"/>
    <property type="molecule type" value="Genomic_DNA"/>
</dbReference>
<dbReference type="Pfam" id="PF14416">
    <property type="entry name" value="PMR5N"/>
    <property type="match status" value="1"/>
</dbReference>
<evidence type="ECO:0000259" key="9">
    <source>
        <dbReference type="Pfam" id="PF14416"/>
    </source>
</evidence>